<protein>
    <submittedName>
        <fullName evidence="2">Uncharacterized protein</fullName>
    </submittedName>
</protein>
<keyword evidence="1" id="KW-1133">Transmembrane helix</keyword>
<reference evidence="2 3" key="1">
    <citation type="submission" date="2024-01" db="EMBL/GenBank/DDBJ databases">
        <title>Genome assemblies of Stephania.</title>
        <authorList>
            <person name="Yang L."/>
        </authorList>
    </citation>
    <scope>NUCLEOTIDE SEQUENCE [LARGE SCALE GENOMIC DNA]</scope>
    <source>
        <strain evidence="2">QJT</strain>
        <tissue evidence="2">Leaf</tissue>
    </source>
</reference>
<keyword evidence="3" id="KW-1185">Reference proteome</keyword>
<dbReference type="Pfam" id="PF06697">
    <property type="entry name" value="DUF1191"/>
    <property type="match status" value="1"/>
</dbReference>
<feature type="transmembrane region" description="Helical" evidence="1">
    <location>
        <begin position="221"/>
        <end position="246"/>
    </location>
</feature>
<dbReference type="PANTHER" id="PTHR33512">
    <property type="entry name" value="PROTEIN, PUTATIVE (DUF1191)-RELATED"/>
    <property type="match status" value="1"/>
</dbReference>
<dbReference type="PANTHER" id="PTHR33512:SF7">
    <property type="entry name" value="LEGUME LECTIN DOMAIN-CONTAINING PROTEIN"/>
    <property type="match status" value="1"/>
</dbReference>
<evidence type="ECO:0000256" key="1">
    <source>
        <dbReference type="SAM" id="Phobius"/>
    </source>
</evidence>
<name>A0AAP0K4Y7_9MAGN</name>
<dbReference type="GO" id="GO:0016020">
    <property type="term" value="C:membrane"/>
    <property type="evidence" value="ECO:0007669"/>
    <property type="project" value="TreeGrafter"/>
</dbReference>
<keyword evidence="1" id="KW-0472">Membrane</keyword>
<dbReference type="InterPro" id="IPR010605">
    <property type="entry name" value="DUF1191"/>
</dbReference>
<comment type="caution">
    <text evidence="2">The sequence shown here is derived from an EMBL/GenBank/DDBJ whole genome shotgun (WGS) entry which is preliminary data.</text>
</comment>
<dbReference type="Proteomes" id="UP001417504">
    <property type="component" value="Unassembled WGS sequence"/>
</dbReference>
<proteinExistence type="predicted"/>
<organism evidence="2 3">
    <name type="scientific">Stephania japonica</name>
    <dbReference type="NCBI Taxonomy" id="461633"/>
    <lineage>
        <taxon>Eukaryota</taxon>
        <taxon>Viridiplantae</taxon>
        <taxon>Streptophyta</taxon>
        <taxon>Embryophyta</taxon>
        <taxon>Tracheophyta</taxon>
        <taxon>Spermatophyta</taxon>
        <taxon>Magnoliopsida</taxon>
        <taxon>Ranunculales</taxon>
        <taxon>Menispermaceae</taxon>
        <taxon>Menispermoideae</taxon>
        <taxon>Cissampelideae</taxon>
        <taxon>Stephania</taxon>
    </lineage>
</organism>
<dbReference type="EMBL" id="JBBNAE010000002">
    <property type="protein sequence ID" value="KAK9145294.1"/>
    <property type="molecule type" value="Genomic_DNA"/>
</dbReference>
<dbReference type="AlphaFoldDB" id="A0AAP0K4Y7"/>
<sequence length="292" mass="32572">MVTDHPVSLKFLTPYHETTVLDALIYVFVVNNDQCITLYQWGAEIPAPRGKSGALGRGAANLSCSNSSGNFRSKGVNDTSFTIPPRVFPIPHVRRLALVFQNLGNWSSFYSLEGYSFVTPIVGLFAYDASHISSNGFKRINLNVQGDPILVHFPQIVLPEHAKFTLKCVQYGVNEPAKISEMNTSNLCFTRVQGHFSIVTPLMEPKIVAKKNKKETLWKCWVVGFALAFIGLVTAASVVMMMIRYLKCKKVEEMEKQSDGAEAFNYVWIGDCKMPSAATLRTQPILENREVL</sequence>
<evidence type="ECO:0000313" key="2">
    <source>
        <dbReference type="EMBL" id="KAK9145294.1"/>
    </source>
</evidence>
<accession>A0AAP0K4Y7</accession>
<evidence type="ECO:0000313" key="3">
    <source>
        <dbReference type="Proteomes" id="UP001417504"/>
    </source>
</evidence>
<keyword evidence="1" id="KW-0812">Transmembrane</keyword>
<gene>
    <name evidence="2" type="ORF">Sjap_005197</name>
</gene>